<dbReference type="AlphaFoldDB" id="A0A7W8TRH8"/>
<evidence type="ECO:0000256" key="1">
    <source>
        <dbReference type="ARBA" id="ARBA00010936"/>
    </source>
</evidence>
<dbReference type="EMBL" id="JACHDR010000001">
    <property type="protein sequence ID" value="MBB5511454.1"/>
    <property type="molecule type" value="Genomic_DNA"/>
</dbReference>
<dbReference type="RefSeq" id="WP_183663006.1">
    <property type="nucleotide sequence ID" value="NZ_BAAARH010000009.1"/>
</dbReference>
<dbReference type="GO" id="GO:0004139">
    <property type="term" value="F:deoxyribose-phosphate aldolase activity"/>
    <property type="evidence" value="ECO:0007669"/>
    <property type="project" value="UniProtKB-UniRule"/>
</dbReference>
<gene>
    <name evidence="7" type="primary">deoC</name>
    <name evidence="8" type="ORF">HD598_000141</name>
</gene>
<dbReference type="GO" id="GO:0006018">
    <property type="term" value="P:2-deoxyribose 1-phosphate catabolic process"/>
    <property type="evidence" value="ECO:0007669"/>
    <property type="project" value="UniProtKB-UniRule"/>
</dbReference>
<comment type="catalytic activity">
    <reaction evidence="5 7">
        <text>2-deoxy-D-ribose 5-phosphate = D-glyceraldehyde 3-phosphate + acetaldehyde</text>
        <dbReference type="Rhea" id="RHEA:12821"/>
        <dbReference type="ChEBI" id="CHEBI:15343"/>
        <dbReference type="ChEBI" id="CHEBI:59776"/>
        <dbReference type="ChEBI" id="CHEBI:62877"/>
        <dbReference type="EC" id="4.1.2.4"/>
    </reaction>
</comment>
<dbReference type="InterPro" id="IPR013785">
    <property type="entry name" value="Aldolase_TIM"/>
</dbReference>
<proteinExistence type="inferred from homology"/>
<dbReference type="UniPathway" id="UPA00002">
    <property type="reaction ID" value="UER00468"/>
</dbReference>
<dbReference type="SMART" id="SM01133">
    <property type="entry name" value="DeoC"/>
    <property type="match status" value="1"/>
</dbReference>
<dbReference type="Proteomes" id="UP000580797">
    <property type="component" value="Unassembled WGS sequence"/>
</dbReference>
<keyword evidence="2 7" id="KW-0963">Cytoplasm</keyword>
<comment type="subcellular location">
    <subcellularLocation>
        <location evidence="7">Cytoplasm</location>
    </subcellularLocation>
</comment>
<dbReference type="GO" id="GO:0009264">
    <property type="term" value="P:deoxyribonucleotide catabolic process"/>
    <property type="evidence" value="ECO:0007669"/>
    <property type="project" value="UniProtKB-UniRule"/>
</dbReference>
<reference evidence="8 9" key="1">
    <citation type="submission" date="2020-08" db="EMBL/GenBank/DDBJ databases">
        <title>Sequencing the genomes of 1000 actinobacteria strains.</title>
        <authorList>
            <person name="Klenk H.-P."/>
        </authorList>
    </citation>
    <scope>NUCLEOTIDE SEQUENCE [LARGE SCALE GENOMIC DNA]</scope>
    <source>
        <strain evidence="8 9">DSM 105783</strain>
    </source>
</reference>
<dbReference type="PIRSF" id="PIRSF001357">
    <property type="entry name" value="DeoC"/>
    <property type="match status" value="1"/>
</dbReference>
<evidence type="ECO:0000256" key="5">
    <source>
        <dbReference type="ARBA" id="ARBA00048791"/>
    </source>
</evidence>
<evidence type="ECO:0000256" key="7">
    <source>
        <dbReference type="HAMAP-Rule" id="MF_00114"/>
    </source>
</evidence>
<feature type="active site" description="Proton donor/acceptor" evidence="7">
    <location>
        <position position="100"/>
    </location>
</feature>
<dbReference type="EC" id="4.1.2.4" evidence="7"/>
<feature type="active site" description="Proton donor/acceptor" evidence="7">
    <location>
        <position position="193"/>
    </location>
</feature>
<accession>A0A7W8TRH8</accession>
<comment type="similarity">
    <text evidence="1 7">Belongs to the DeoC/FbaB aldolase family. DeoC type 1 subfamily.</text>
</comment>
<name>A0A7W8TRH8_9MICC</name>
<evidence type="ECO:0000313" key="9">
    <source>
        <dbReference type="Proteomes" id="UP000580797"/>
    </source>
</evidence>
<dbReference type="Gene3D" id="3.20.20.70">
    <property type="entry name" value="Aldolase class I"/>
    <property type="match status" value="1"/>
</dbReference>
<comment type="function">
    <text evidence="6 7">Catalyzes a reversible aldol reaction between acetaldehyde and D-glyceraldehyde 3-phosphate to generate 2-deoxy-D-ribose 5-phosphate.</text>
</comment>
<dbReference type="CDD" id="cd00959">
    <property type="entry name" value="DeoC"/>
    <property type="match status" value="1"/>
</dbReference>
<dbReference type="Pfam" id="PF01791">
    <property type="entry name" value="DeoC"/>
    <property type="match status" value="1"/>
</dbReference>
<dbReference type="NCBIfam" id="TIGR00126">
    <property type="entry name" value="deoC"/>
    <property type="match status" value="1"/>
</dbReference>
<dbReference type="InterPro" id="IPR028581">
    <property type="entry name" value="DeoC_typeI"/>
</dbReference>
<comment type="pathway">
    <text evidence="7">Carbohydrate degradation; 2-deoxy-D-ribose 1-phosphate degradation; D-glyceraldehyde 3-phosphate and acetaldehyde from 2-deoxy-alpha-D-ribose 1-phosphate: step 2/2.</text>
</comment>
<evidence type="ECO:0000256" key="2">
    <source>
        <dbReference type="ARBA" id="ARBA00022490"/>
    </source>
</evidence>
<dbReference type="HAMAP" id="MF_00114">
    <property type="entry name" value="DeoC_type1"/>
    <property type="match status" value="1"/>
</dbReference>
<comment type="caution">
    <text evidence="8">The sequence shown here is derived from an EMBL/GenBank/DDBJ whole genome shotgun (WGS) entry which is preliminary data.</text>
</comment>
<dbReference type="FunFam" id="3.20.20.70:FF:000044">
    <property type="entry name" value="Deoxyribose-phosphate aldolase"/>
    <property type="match status" value="1"/>
</dbReference>
<keyword evidence="4 7" id="KW-0704">Schiff base</keyword>
<dbReference type="InterPro" id="IPR002915">
    <property type="entry name" value="DeoC/FbaB/LacD_aldolase"/>
</dbReference>
<feature type="active site" description="Schiff-base intermediate with acetaldehyde" evidence="7">
    <location>
        <position position="164"/>
    </location>
</feature>
<protein>
    <recommendedName>
        <fullName evidence="7">Deoxyribose-phosphate aldolase</fullName>
        <shortName evidence="7">DERA</shortName>
        <ecNumber evidence="7">4.1.2.4</ecNumber>
    </recommendedName>
    <alternativeName>
        <fullName evidence="7">2-deoxy-D-ribose 5-phosphate aldolase</fullName>
    </alternativeName>
    <alternativeName>
        <fullName evidence="7">Phosphodeoxyriboaldolase</fullName>
        <shortName evidence="7">Deoxyriboaldolase</shortName>
    </alternativeName>
</protein>
<evidence type="ECO:0000256" key="4">
    <source>
        <dbReference type="ARBA" id="ARBA00023270"/>
    </source>
</evidence>
<dbReference type="SUPFAM" id="SSF51569">
    <property type="entry name" value="Aldolase"/>
    <property type="match status" value="1"/>
</dbReference>
<evidence type="ECO:0000313" key="8">
    <source>
        <dbReference type="EMBL" id="MBB5511454.1"/>
    </source>
</evidence>
<keyword evidence="3 7" id="KW-0456">Lyase</keyword>
<evidence type="ECO:0000256" key="3">
    <source>
        <dbReference type="ARBA" id="ARBA00023239"/>
    </source>
</evidence>
<sequence length="233" mass="24105">MTTSQASQLSASELAQMIDHTLLKQNASREDILMVCDEAREYKFKSVCVNPLWVSTVREALAGTGVLTCSVIGFPFGATPTAVKVFETKQAIADGANEIDMVIDIAAALRGDREALVADISAIANAAHEGDAILKVIFETAMLTEEAKVLACEASVEAGADFVKTSTGFGGGGATVEDVALMRKTVGPDMGVKASGGVRSLEDALAMIEAGATRLGASSGIAIVRGELGESSY</sequence>
<dbReference type="GO" id="GO:0005737">
    <property type="term" value="C:cytoplasm"/>
    <property type="evidence" value="ECO:0007669"/>
    <property type="project" value="UniProtKB-SubCell"/>
</dbReference>
<organism evidence="8 9">
    <name type="scientific">Neomicrococcus aestuarii</name>
    <dbReference type="NCBI Taxonomy" id="556325"/>
    <lineage>
        <taxon>Bacteria</taxon>
        <taxon>Bacillati</taxon>
        <taxon>Actinomycetota</taxon>
        <taxon>Actinomycetes</taxon>
        <taxon>Micrococcales</taxon>
        <taxon>Micrococcaceae</taxon>
        <taxon>Neomicrococcus</taxon>
    </lineage>
</organism>
<evidence type="ECO:0000256" key="6">
    <source>
        <dbReference type="ARBA" id="ARBA00056337"/>
    </source>
</evidence>
<dbReference type="PANTHER" id="PTHR10889:SF1">
    <property type="entry name" value="DEOXYRIBOSE-PHOSPHATE ALDOLASE"/>
    <property type="match status" value="1"/>
</dbReference>
<dbReference type="PANTHER" id="PTHR10889">
    <property type="entry name" value="DEOXYRIBOSE-PHOSPHATE ALDOLASE"/>
    <property type="match status" value="1"/>
</dbReference>
<dbReference type="InterPro" id="IPR011343">
    <property type="entry name" value="DeoC"/>
</dbReference>
<dbReference type="GO" id="GO:0016052">
    <property type="term" value="P:carbohydrate catabolic process"/>
    <property type="evidence" value="ECO:0007669"/>
    <property type="project" value="TreeGrafter"/>
</dbReference>